<dbReference type="Proteomes" id="UP000245383">
    <property type="component" value="Unassembled WGS sequence"/>
</dbReference>
<evidence type="ECO:0000313" key="2">
    <source>
        <dbReference type="Proteomes" id="UP000245383"/>
    </source>
</evidence>
<protein>
    <submittedName>
        <fullName evidence="1">Uncharacterized protein</fullName>
    </submittedName>
</protein>
<evidence type="ECO:0000313" key="1">
    <source>
        <dbReference type="EMBL" id="PVU93982.1"/>
    </source>
</evidence>
<reference evidence="1 2" key="1">
    <citation type="journal article" date="2018" name="MBio">
        <title>Comparative Genomics Reveals the Core Gene Toolbox for the Fungus-Insect Symbiosis.</title>
        <authorList>
            <person name="Wang Y."/>
            <person name="Stata M."/>
            <person name="Wang W."/>
            <person name="Stajich J.E."/>
            <person name="White M.M."/>
            <person name="Moncalvo J.M."/>
        </authorList>
    </citation>
    <scope>NUCLEOTIDE SEQUENCE [LARGE SCALE GENOMIC DNA]</scope>
    <source>
        <strain evidence="1 2">SWE-8-4</strain>
    </source>
</reference>
<proteinExistence type="predicted"/>
<gene>
    <name evidence="1" type="ORF">BB561_002912</name>
</gene>
<comment type="caution">
    <text evidence="1">The sequence shown here is derived from an EMBL/GenBank/DDBJ whole genome shotgun (WGS) entry which is preliminary data.</text>
</comment>
<keyword evidence="2" id="KW-1185">Reference proteome</keyword>
<dbReference type="EMBL" id="MBFR01000106">
    <property type="protein sequence ID" value="PVU93982.1"/>
    <property type="molecule type" value="Genomic_DNA"/>
</dbReference>
<accession>A0A2T9YNS7</accession>
<name>A0A2T9YNS7_9FUNG</name>
<organism evidence="1 2">
    <name type="scientific">Smittium simulii</name>
    <dbReference type="NCBI Taxonomy" id="133385"/>
    <lineage>
        <taxon>Eukaryota</taxon>
        <taxon>Fungi</taxon>
        <taxon>Fungi incertae sedis</taxon>
        <taxon>Zoopagomycota</taxon>
        <taxon>Kickxellomycotina</taxon>
        <taxon>Harpellomycetes</taxon>
        <taxon>Harpellales</taxon>
        <taxon>Legeriomycetaceae</taxon>
        <taxon>Smittium</taxon>
    </lineage>
</organism>
<dbReference type="AlphaFoldDB" id="A0A2T9YNS7"/>
<sequence>MAECKMLTEVQELLEDGNLAVEGVGLFSATATILPISSQRALSHCRSSLVGQLPYVCRVWPTHIGTVDIADFANGMLNSARGYE</sequence>